<dbReference type="SMART" id="SM00345">
    <property type="entry name" value="HTH_GNTR"/>
    <property type="match status" value="1"/>
</dbReference>
<proteinExistence type="predicted"/>
<dbReference type="InterPro" id="IPR036388">
    <property type="entry name" value="WH-like_DNA-bd_sf"/>
</dbReference>
<dbReference type="Pfam" id="PF07729">
    <property type="entry name" value="FCD"/>
    <property type="match status" value="1"/>
</dbReference>
<dbReference type="SUPFAM" id="SSF48008">
    <property type="entry name" value="GntR ligand-binding domain-like"/>
    <property type="match status" value="1"/>
</dbReference>
<dbReference type="GO" id="GO:0003677">
    <property type="term" value="F:DNA binding"/>
    <property type="evidence" value="ECO:0007669"/>
    <property type="project" value="UniProtKB-KW"/>
</dbReference>
<dbReference type="Gene3D" id="1.10.10.10">
    <property type="entry name" value="Winged helix-like DNA-binding domain superfamily/Winged helix DNA-binding domain"/>
    <property type="match status" value="1"/>
</dbReference>
<evidence type="ECO:0000256" key="1">
    <source>
        <dbReference type="ARBA" id="ARBA00023015"/>
    </source>
</evidence>
<evidence type="ECO:0000256" key="2">
    <source>
        <dbReference type="ARBA" id="ARBA00023125"/>
    </source>
</evidence>
<keyword evidence="7" id="KW-1185">Reference proteome</keyword>
<dbReference type="CDD" id="cd07377">
    <property type="entry name" value="WHTH_GntR"/>
    <property type="match status" value="1"/>
</dbReference>
<feature type="region of interest" description="Disordered" evidence="4">
    <location>
        <begin position="1"/>
        <end position="26"/>
    </location>
</feature>
<evidence type="ECO:0000256" key="4">
    <source>
        <dbReference type="SAM" id="MobiDB-lite"/>
    </source>
</evidence>
<dbReference type="PANTHER" id="PTHR43537">
    <property type="entry name" value="TRANSCRIPTIONAL REGULATOR, GNTR FAMILY"/>
    <property type="match status" value="1"/>
</dbReference>
<dbReference type="Gene3D" id="1.20.120.530">
    <property type="entry name" value="GntR ligand-binding domain-like"/>
    <property type="match status" value="1"/>
</dbReference>
<dbReference type="RefSeq" id="WP_128354632.1">
    <property type="nucleotide sequence ID" value="NZ_CP022987.1"/>
</dbReference>
<dbReference type="AlphaFoldDB" id="A0A410GBB7"/>
<reference evidence="6 7" key="1">
    <citation type="submission" date="2017-08" db="EMBL/GenBank/DDBJ databases">
        <authorList>
            <person name="Park S.-J."/>
            <person name="Kim H."/>
        </authorList>
    </citation>
    <scope>NUCLEOTIDE SEQUENCE [LARGE SCALE GENOMIC DNA]</scope>
    <source>
        <strain evidence="7">ye3</strain>
    </source>
</reference>
<evidence type="ECO:0000313" key="6">
    <source>
        <dbReference type="EMBL" id="QAA93590.1"/>
    </source>
</evidence>
<dbReference type="SUPFAM" id="SSF46785">
    <property type="entry name" value="Winged helix' DNA-binding domain"/>
    <property type="match status" value="1"/>
</dbReference>
<dbReference type="InterPro" id="IPR008920">
    <property type="entry name" value="TF_FadR/GntR_C"/>
</dbReference>
<keyword evidence="2" id="KW-0238">DNA-binding</keyword>
<evidence type="ECO:0000256" key="3">
    <source>
        <dbReference type="ARBA" id="ARBA00023163"/>
    </source>
</evidence>
<sequence length="249" mass="28275">MLHLQRPPASSEIIAPRPSSLLNGHDTDTDIDRVYNEIFDAVMDRRLMPGAKLTEARLCRIFLCSRATVRGALARLAHDKIVTLQPHRGAFVWRPDRKETQDVFELRRAIECVVVDKLLSMPDLDAHLEPLYAMVEHEKAAFEHGDRVSWIRLSNAFHVRMAAVAGNDVLTELMHSLCARSTIIIAHHDTPAEQTCSYVEHRHILDLLAARQRDAALDAMHHHLQDCEHRMQETDGRQPDPWLAFGAGL</sequence>
<dbReference type="EMBL" id="CP022987">
    <property type="protein sequence ID" value="QAA93590.1"/>
    <property type="molecule type" value="Genomic_DNA"/>
</dbReference>
<dbReference type="Proteomes" id="UP000283474">
    <property type="component" value="Chromosome"/>
</dbReference>
<dbReference type="KEGG" id="pus:CKA81_06880"/>
<dbReference type="SMART" id="SM00895">
    <property type="entry name" value="FCD"/>
    <property type="match status" value="1"/>
</dbReference>
<evidence type="ECO:0000259" key="5">
    <source>
        <dbReference type="PROSITE" id="PS50949"/>
    </source>
</evidence>
<dbReference type="PROSITE" id="PS50949">
    <property type="entry name" value="HTH_GNTR"/>
    <property type="match status" value="1"/>
</dbReference>
<keyword evidence="1" id="KW-0805">Transcription regulation</keyword>
<dbReference type="InterPro" id="IPR036390">
    <property type="entry name" value="WH_DNA-bd_sf"/>
</dbReference>
<organism evidence="6 7">
    <name type="scientific">Pollutimonas thiosulfatoxidans</name>
    <dbReference type="NCBI Taxonomy" id="2028345"/>
    <lineage>
        <taxon>Bacteria</taxon>
        <taxon>Pseudomonadati</taxon>
        <taxon>Pseudomonadota</taxon>
        <taxon>Betaproteobacteria</taxon>
        <taxon>Burkholderiales</taxon>
        <taxon>Alcaligenaceae</taxon>
        <taxon>Pollutimonas</taxon>
    </lineage>
</organism>
<protein>
    <submittedName>
        <fullName evidence="6">GntR family transcriptional regulator</fullName>
    </submittedName>
</protein>
<dbReference type="InterPro" id="IPR000524">
    <property type="entry name" value="Tscrpt_reg_HTH_GntR"/>
</dbReference>
<dbReference type="PANTHER" id="PTHR43537:SF53">
    <property type="entry name" value="HTH-TYPE TRANSCRIPTIONAL REPRESSOR NANR"/>
    <property type="match status" value="1"/>
</dbReference>
<feature type="domain" description="HTH gntR-type" evidence="5">
    <location>
        <begin position="28"/>
        <end position="95"/>
    </location>
</feature>
<keyword evidence="3" id="KW-0804">Transcription</keyword>
<accession>A0A410GBB7</accession>
<dbReference type="Pfam" id="PF00392">
    <property type="entry name" value="GntR"/>
    <property type="match status" value="1"/>
</dbReference>
<dbReference type="InterPro" id="IPR011711">
    <property type="entry name" value="GntR_C"/>
</dbReference>
<dbReference type="OrthoDB" id="5243844at2"/>
<gene>
    <name evidence="6" type="ORF">CKA81_06880</name>
</gene>
<evidence type="ECO:0000313" key="7">
    <source>
        <dbReference type="Proteomes" id="UP000283474"/>
    </source>
</evidence>
<dbReference type="GO" id="GO:0003700">
    <property type="term" value="F:DNA-binding transcription factor activity"/>
    <property type="evidence" value="ECO:0007669"/>
    <property type="project" value="InterPro"/>
</dbReference>
<name>A0A410GBB7_9BURK</name>